<evidence type="ECO:0000256" key="1">
    <source>
        <dbReference type="ARBA" id="ARBA00023015"/>
    </source>
</evidence>
<dbReference type="PROSITE" id="PS51000">
    <property type="entry name" value="HTH_DEOR_2"/>
    <property type="match status" value="1"/>
</dbReference>
<dbReference type="Proteomes" id="UP000266915">
    <property type="component" value="Unassembled WGS sequence"/>
</dbReference>
<dbReference type="PANTHER" id="PTHR30363">
    <property type="entry name" value="HTH-TYPE TRANSCRIPTIONAL REGULATOR SRLR-RELATED"/>
    <property type="match status" value="1"/>
</dbReference>
<dbReference type="Gene3D" id="1.10.10.10">
    <property type="entry name" value="Winged helix-like DNA-binding domain superfamily/Winged helix DNA-binding domain"/>
    <property type="match status" value="1"/>
</dbReference>
<protein>
    <submittedName>
        <fullName evidence="4">DeoR family transcriptional regulator</fullName>
    </submittedName>
</protein>
<evidence type="ECO:0000256" key="2">
    <source>
        <dbReference type="ARBA" id="ARBA00023163"/>
    </source>
</evidence>
<dbReference type="EMBL" id="RKHL01000001">
    <property type="protein sequence ID" value="ROR83015.1"/>
    <property type="molecule type" value="Genomic_DNA"/>
</dbReference>
<comment type="caution">
    <text evidence="4">The sequence shown here is derived from an EMBL/GenBank/DDBJ whole genome shotgun (WGS) entry which is preliminary data.</text>
</comment>
<dbReference type="InterPro" id="IPR050313">
    <property type="entry name" value="Carb_Metab_HTH_regulators"/>
</dbReference>
<dbReference type="Pfam" id="PF08220">
    <property type="entry name" value="HTH_DeoR"/>
    <property type="match status" value="1"/>
</dbReference>
<dbReference type="InterPro" id="IPR036388">
    <property type="entry name" value="WH-like_DNA-bd_sf"/>
</dbReference>
<dbReference type="SUPFAM" id="SSF100950">
    <property type="entry name" value="NagB/RpiA/CoA transferase-like"/>
    <property type="match status" value="1"/>
</dbReference>
<dbReference type="GO" id="GO:0003700">
    <property type="term" value="F:DNA-binding transcription factor activity"/>
    <property type="evidence" value="ECO:0007669"/>
    <property type="project" value="InterPro"/>
</dbReference>
<dbReference type="InterPro" id="IPR001034">
    <property type="entry name" value="DeoR_HTH"/>
</dbReference>
<dbReference type="InterPro" id="IPR014036">
    <property type="entry name" value="DeoR-like_C"/>
</dbReference>
<reference evidence="4 5" key="1">
    <citation type="submission" date="2018-11" db="EMBL/GenBank/DDBJ databases">
        <title>Sequencing the genomes of 1000 actinobacteria strains.</title>
        <authorList>
            <person name="Klenk H.-P."/>
        </authorList>
    </citation>
    <scope>NUCLEOTIDE SEQUENCE [LARGE SCALE GENOMIC DNA]</scope>
    <source>
        <strain evidence="4 5">DSM 14012</strain>
    </source>
</reference>
<dbReference type="SUPFAM" id="SSF46785">
    <property type="entry name" value="Winged helix' DNA-binding domain"/>
    <property type="match status" value="1"/>
</dbReference>
<accession>A0A3N2C678</accession>
<evidence type="ECO:0000313" key="4">
    <source>
        <dbReference type="EMBL" id="ROR83015.1"/>
    </source>
</evidence>
<evidence type="ECO:0000313" key="5">
    <source>
        <dbReference type="Proteomes" id="UP000266915"/>
    </source>
</evidence>
<dbReference type="SMART" id="SM00420">
    <property type="entry name" value="HTH_DEOR"/>
    <property type="match status" value="1"/>
</dbReference>
<gene>
    <name evidence="4" type="ORF">EDD42_3117</name>
</gene>
<dbReference type="SMART" id="SM01134">
    <property type="entry name" value="DeoRC"/>
    <property type="match status" value="1"/>
</dbReference>
<evidence type="ECO:0000259" key="3">
    <source>
        <dbReference type="PROSITE" id="PS51000"/>
    </source>
</evidence>
<dbReference type="AlphaFoldDB" id="A0A3N2C678"/>
<sequence>MRGPTVAELSRHAPSGKRSQRMRDILALLAVDDVVVPIDELTERLQVSAPTIRRDLADLDDLGLVLRTHGGARAIEARDEVPVRFRDTQFREAKRRIAMRVAEMIPAGPYAIALSGGTTTAAVAKELTNRSELTIVTNSLTTATEIASRPNLQVIMTGGLVRSSSFEAVGALAENTFSAINVGTAILGTDGISAQGGATTHDEREARTNLAMVRHAQRVIVVADGSKVGRVTLARMAELGQIHDLVTDSSADPDELERLAAADIAVHVVAL</sequence>
<keyword evidence="5" id="KW-1185">Reference proteome</keyword>
<dbReference type="Gene3D" id="3.40.50.1360">
    <property type="match status" value="1"/>
</dbReference>
<dbReference type="InterPro" id="IPR036390">
    <property type="entry name" value="WH_DNA-bd_sf"/>
</dbReference>
<feature type="domain" description="HTH deoR-type" evidence="3">
    <location>
        <begin position="19"/>
        <end position="74"/>
    </location>
</feature>
<dbReference type="PRINTS" id="PR00037">
    <property type="entry name" value="HTHLACR"/>
</dbReference>
<dbReference type="Pfam" id="PF00455">
    <property type="entry name" value="DeoRC"/>
    <property type="match status" value="1"/>
</dbReference>
<dbReference type="RefSeq" id="WP_085514060.1">
    <property type="nucleotide sequence ID" value="NZ_FXAP01000006.1"/>
</dbReference>
<organism evidence="4 5">
    <name type="scientific">Plantibacter flavus</name>
    <dbReference type="NCBI Taxonomy" id="150123"/>
    <lineage>
        <taxon>Bacteria</taxon>
        <taxon>Bacillati</taxon>
        <taxon>Actinomycetota</taxon>
        <taxon>Actinomycetes</taxon>
        <taxon>Micrococcales</taxon>
        <taxon>Microbacteriaceae</taxon>
        <taxon>Plantibacter</taxon>
    </lineage>
</organism>
<dbReference type="PANTHER" id="PTHR30363:SF44">
    <property type="entry name" value="AGA OPERON TRANSCRIPTIONAL REPRESSOR-RELATED"/>
    <property type="match status" value="1"/>
</dbReference>
<keyword evidence="1" id="KW-0805">Transcription regulation</keyword>
<keyword evidence="2" id="KW-0804">Transcription</keyword>
<name>A0A3N2C678_9MICO</name>
<dbReference type="InterPro" id="IPR037171">
    <property type="entry name" value="NagB/RpiA_transferase-like"/>
</dbReference>
<proteinExistence type="predicted"/>